<protein>
    <submittedName>
        <fullName evidence="6">Disease resistance protein RPM1-like protein</fullName>
    </submittedName>
</protein>
<dbReference type="InterPro" id="IPR036388">
    <property type="entry name" value="WH-like_DNA-bd_sf"/>
</dbReference>
<dbReference type="PANTHER" id="PTHR23155:SF1205">
    <property type="entry name" value="DISEASE RESISTANCE PROTEIN RPM1"/>
    <property type="match status" value="1"/>
</dbReference>
<dbReference type="InterPro" id="IPR044974">
    <property type="entry name" value="Disease_R_plants"/>
</dbReference>
<dbReference type="Pfam" id="PF23559">
    <property type="entry name" value="WHD_DRP"/>
    <property type="match status" value="1"/>
</dbReference>
<evidence type="ECO:0000259" key="3">
    <source>
        <dbReference type="Pfam" id="PF00931"/>
    </source>
</evidence>
<evidence type="ECO:0000313" key="6">
    <source>
        <dbReference type="EMBL" id="RWR82044.1"/>
    </source>
</evidence>
<dbReference type="AlphaFoldDB" id="A0A443NU68"/>
<accession>A0A443NU68</accession>
<dbReference type="Gene3D" id="3.40.50.300">
    <property type="entry name" value="P-loop containing nucleotide triphosphate hydrolases"/>
    <property type="match status" value="1"/>
</dbReference>
<dbReference type="FunFam" id="1.10.10.10:FF:000322">
    <property type="entry name" value="Probable disease resistance protein At1g63360"/>
    <property type="match status" value="1"/>
</dbReference>
<dbReference type="InterPro" id="IPR002182">
    <property type="entry name" value="NB-ARC"/>
</dbReference>
<keyword evidence="2" id="KW-0611">Plant defense</keyword>
<evidence type="ECO:0000313" key="7">
    <source>
        <dbReference type="Proteomes" id="UP000283530"/>
    </source>
</evidence>
<dbReference type="InterPro" id="IPR027417">
    <property type="entry name" value="P-loop_NTPase"/>
</dbReference>
<keyword evidence="7" id="KW-1185">Reference proteome</keyword>
<evidence type="ECO:0000256" key="1">
    <source>
        <dbReference type="ARBA" id="ARBA00022737"/>
    </source>
</evidence>
<proteinExistence type="predicted"/>
<dbReference type="Gene3D" id="3.80.10.10">
    <property type="entry name" value="Ribonuclease Inhibitor"/>
    <property type="match status" value="1"/>
</dbReference>
<dbReference type="InterPro" id="IPR032675">
    <property type="entry name" value="LRR_dom_sf"/>
</dbReference>
<gene>
    <name evidence="6" type="ORF">CKAN_01075300</name>
</gene>
<comment type="caution">
    <text evidence="6">The sequence shown here is derived from an EMBL/GenBank/DDBJ whole genome shotgun (WGS) entry which is preliminary data.</text>
</comment>
<keyword evidence="1" id="KW-0677">Repeat</keyword>
<dbReference type="InterPro" id="IPR058922">
    <property type="entry name" value="WHD_DRP"/>
</dbReference>
<dbReference type="InterPro" id="IPR042197">
    <property type="entry name" value="Apaf_helical"/>
</dbReference>
<dbReference type="Pfam" id="PF23598">
    <property type="entry name" value="LRR_14"/>
    <property type="match status" value="1"/>
</dbReference>
<dbReference type="Pfam" id="PF00931">
    <property type="entry name" value="NB-ARC"/>
    <property type="match status" value="1"/>
</dbReference>
<dbReference type="OrthoDB" id="690341at2759"/>
<evidence type="ECO:0000256" key="2">
    <source>
        <dbReference type="ARBA" id="ARBA00022821"/>
    </source>
</evidence>
<dbReference type="SUPFAM" id="SSF52058">
    <property type="entry name" value="L domain-like"/>
    <property type="match status" value="1"/>
</dbReference>
<dbReference type="Gene3D" id="1.10.10.10">
    <property type="entry name" value="Winged helix-like DNA-binding domain superfamily/Winged helix DNA-binding domain"/>
    <property type="match status" value="1"/>
</dbReference>
<dbReference type="PRINTS" id="PR00364">
    <property type="entry name" value="DISEASERSIST"/>
</dbReference>
<feature type="domain" description="Disease resistance R13L4/SHOC-2-like LRR" evidence="5">
    <location>
        <begin position="395"/>
        <end position="725"/>
    </location>
</feature>
<dbReference type="EMBL" id="QPKB01000004">
    <property type="protein sequence ID" value="RWR82044.1"/>
    <property type="molecule type" value="Genomic_DNA"/>
</dbReference>
<dbReference type="GO" id="GO:0043531">
    <property type="term" value="F:ADP binding"/>
    <property type="evidence" value="ECO:0007669"/>
    <property type="project" value="InterPro"/>
</dbReference>
<dbReference type="SUPFAM" id="SSF52540">
    <property type="entry name" value="P-loop containing nucleoside triphosphate hydrolases"/>
    <property type="match status" value="1"/>
</dbReference>
<evidence type="ECO:0000259" key="4">
    <source>
        <dbReference type="Pfam" id="PF23559"/>
    </source>
</evidence>
<evidence type="ECO:0000259" key="5">
    <source>
        <dbReference type="Pfam" id="PF23598"/>
    </source>
</evidence>
<dbReference type="Gene3D" id="1.10.8.430">
    <property type="entry name" value="Helical domain of apoptotic protease-activating factors"/>
    <property type="match status" value="1"/>
</dbReference>
<sequence>MEDPLDSSLHIGRDEIVGIEDSMQKLVGWLTDERSLPLQLTSVVGMSGSGKTVLVKQVYDNQRVKAHFQCRAWIKVPHPCRTNDLLKLIVDEFYNETSRHRMEASERIELTSRSRLVDTLRGLLNLKRYVLVLDGVWDVDVLSDIKNALPCHGNGSRIIVTTTLINTVEAYDRVCQVEPLLAPHDNQLFIKKAFPAANLEEVPPQLDDLSRKILARCEGLPLAIVTIGNLLRNKGADVREWEKVCTSSFDGSRAMSKLTFSYRAMPDHLKPLLMYLGVFPEGQLIKRMRLIRLWIAEGFIEEKEKGTMEENANEYLNELIGHSVIQVAERSNCGWVKSCKVHPLMLSFIVSKAKEQNFYVFSTKRYGASTSNAKIRRLSISGDDTNGSHDSDLSHARSFFAFGTSQFRMEQLCSKFRCLRVLDLESAPLTDLPKSLADLIFLRYLSLANTRIRSLPKTIEKLEHIQTLNLKGTSIINLPNQILKLKKLRHLLAYNYVMDVSPFDCIQAVRVPRGIESLTALQKLSVIQANGENGIIRELGKLTQLRRLGIVGLRNADGQSICSSIAQMTNLNSFSAKSTNASELLNLDYHFSPPPNLQRVYLRGRLMMLPSWIRTHQQLTRLTLGWSYLEQDPFQELHVLGSLKELTLLEAYGGNSLYCRPSGKGKGGFPNLILLCLDGLPWLQYIQLEKGAMPKLQKMIIGRCTNLSLAPLGIECLTMLKQMELFAMSLDFMSNMQAERRVFLPSISCICDVIVIEQLRPLRQISGGIKNLKADDDVTLLSECTLLCP</sequence>
<dbReference type="GO" id="GO:0098542">
    <property type="term" value="P:defense response to other organism"/>
    <property type="evidence" value="ECO:0007669"/>
    <property type="project" value="TreeGrafter"/>
</dbReference>
<organism evidence="6 7">
    <name type="scientific">Cinnamomum micranthum f. kanehirae</name>
    <dbReference type="NCBI Taxonomy" id="337451"/>
    <lineage>
        <taxon>Eukaryota</taxon>
        <taxon>Viridiplantae</taxon>
        <taxon>Streptophyta</taxon>
        <taxon>Embryophyta</taxon>
        <taxon>Tracheophyta</taxon>
        <taxon>Spermatophyta</taxon>
        <taxon>Magnoliopsida</taxon>
        <taxon>Magnoliidae</taxon>
        <taxon>Laurales</taxon>
        <taxon>Lauraceae</taxon>
        <taxon>Cinnamomum</taxon>
    </lineage>
</organism>
<reference evidence="6 7" key="1">
    <citation type="journal article" date="2019" name="Nat. Plants">
        <title>Stout camphor tree genome fills gaps in understanding of flowering plant genome evolution.</title>
        <authorList>
            <person name="Chaw S.M."/>
            <person name="Liu Y.C."/>
            <person name="Wu Y.W."/>
            <person name="Wang H.Y."/>
            <person name="Lin C.I."/>
            <person name="Wu C.S."/>
            <person name="Ke H.M."/>
            <person name="Chang L.Y."/>
            <person name="Hsu C.Y."/>
            <person name="Yang H.T."/>
            <person name="Sudianto E."/>
            <person name="Hsu M.H."/>
            <person name="Wu K.P."/>
            <person name="Wang L.N."/>
            <person name="Leebens-Mack J.H."/>
            <person name="Tsai I.J."/>
        </authorList>
    </citation>
    <scope>NUCLEOTIDE SEQUENCE [LARGE SCALE GENOMIC DNA]</scope>
    <source>
        <strain evidence="7">cv. Chaw 1501</strain>
        <tissue evidence="6">Young leaves</tissue>
    </source>
</reference>
<dbReference type="PANTHER" id="PTHR23155">
    <property type="entry name" value="DISEASE RESISTANCE PROTEIN RP"/>
    <property type="match status" value="1"/>
</dbReference>
<feature type="domain" description="NB-ARC" evidence="3">
    <location>
        <begin position="20"/>
        <end position="196"/>
    </location>
</feature>
<name>A0A443NU68_9MAGN</name>
<dbReference type="Proteomes" id="UP000283530">
    <property type="component" value="Unassembled WGS sequence"/>
</dbReference>
<dbReference type="InterPro" id="IPR055414">
    <property type="entry name" value="LRR_R13L4/SHOC2-like"/>
</dbReference>
<feature type="domain" description="Disease resistance protein winged helix" evidence="4">
    <location>
        <begin position="278"/>
        <end position="348"/>
    </location>
</feature>